<feature type="region of interest" description="Disordered" evidence="1">
    <location>
        <begin position="176"/>
        <end position="198"/>
    </location>
</feature>
<accession>A0A086ZQ10</accession>
<evidence type="ECO:0000259" key="2">
    <source>
        <dbReference type="PROSITE" id="PS50995"/>
    </source>
</evidence>
<evidence type="ECO:0000313" key="3">
    <source>
        <dbReference type="EMBL" id="KFI48610.1"/>
    </source>
</evidence>
<dbReference type="GO" id="GO:0003700">
    <property type="term" value="F:DNA-binding transcription factor activity"/>
    <property type="evidence" value="ECO:0007669"/>
    <property type="project" value="InterPro"/>
</dbReference>
<reference evidence="3 4" key="1">
    <citation type="submission" date="2014-03" db="EMBL/GenBank/DDBJ databases">
        <title>Genomics of Bifidobacteria.</title>
        <authorList>
            <person name="Ventura M."/>
            <person name="Milani C."/>
            <person name="Lugli G.A."/>
        </authorList>
    </citation>
    <scope>NUCLEOTIDE SEQUENCE [LARGE SCALE GENOMIC DNA]</scope>
    <source>
        <strain evidence="3 4">LMG 10736</strain>
    </source>
</reference>
<feature type="domain" description="HTH marR-type" evidence="2">
    <location>
        <begin position="31"/>
        <end position="167"/>
    </location>
</feature>
<dbReference type="AlphaFoldDB" id="A0A086ZQ10"/>
<dbReference type="GO" id="GO:0006950">
    <property type="term" value="P:response to stress"/>
    <property type="evidence" value="ECO:0007669"/>
    <property type="project" value="TreeGrafter"/>
</dbReference>
<organism evidence="3 4">
    <name type="scientific">Bifidobacterium boum</name>
    <dbReference type="NCBI Taxonomy" id="78343"/>
    <lineage>
        <taxon>Bacteria</taxon>
        <taxon>Bacillati</taxon>
        <taxon>Actinomycetota</taxon>
        <taxon>Actinomycetes</taxon>
        <taxon>Bifidobacteriales</taxon>
        <taxon>Bifidobacteriaceae</taxon>
        <taxon>Bifidobacterium</taxon>
    </lineage>
</organism>
<comment type="caution">
    <text evidence="3">The sequence shown here is derived from an EMBL/GenBank/DDBJ whole genome shotgun (WGS) entry which is preliminary data.</text>
</comment>
<dbReference type="RefSeq" id="WP_238552000.1">
    <property type="nucleotide sequence ID" value="NZ_JGYQ01000007.1"/>
</dbReference>
<dbReference type="PANTHER" id="PTHR33164">
    <property type="entry name" value="TRANSCRIPTIONAL REGULATOR, MARR FAMILY"/>
    <property type="match status" value="1"/>
</dbReference>
<dbReference type="SMART" id="SM00347">
    <property type="entry name" value="HTH_MARR"/>
    <property type="match status" value="1"/>
</dbReference>
<dbReference type="InterPro" id="IPR039422">
    <property type="entry name" value="MarR/SlyA-like"/>
</dbReference>
<dbReference type="InterPro" id="IPR036388">
    <property type="entry name" value="WH-like_DNA-bd_sf"/>
</dbReference>
<dbReference type="SUPFAM" id="SSF46785">
    <property type="entry name" value="Winged helix' DNA-binding domain"/>
    <property type="match status" value="1"/>
</dbReference>
<dbReference type="PROSITE" id="PS50995">
    <property type="entry name" value="HTH_MARR_2"/>
    <property type="match status" value="1"/>
</dbReference>
<evidence type="ECO:0000313" key="4">
    <source>
        <dbReference type="Proteomes" id="UP000029093"/>
    </source>
</evidence>
<name>A0A086ZQ10_9BIFI</name>
<dbReference type="GeneID" id="303203889"/>
<dbReference type="PRINTS" id="PR00598">
    <property type="entry name" value="HTHMARR"/>
</dbReference>
<dbReference type="Gene3D" id="1.10.10.10">
    <property type="entry name" value="Winged helix-like DNA-binding domain superfamily/Winged helix DNA-binding domain"/>
    <property type="match status" value="1"/>
</dbReference>
<dbReference type="Proteomes" id="UP000029093">
    <property type="component" value="Unassembled WGS sequence"/>
</dbReference>
<dbReference type="InterPro" id="IPR036390">
    <property type="entry name" value="WH_DNA-bd_sf"/>
</dbReference>
<sequence length="221" mass="24340">MAYDINQSGITPAVCRDDSRSGPGCAPASDQIPLGVEIQRLARAVRRYLGLTMPASAREATDGNASIIMFLDRHRGDEIFQHDIETRFCITRSTASRVLTRMERKGLIIRKPVARDARLKRIVLTPKADRIVADLIVNGSRAEDSLTAGFTPDELVRLRGYLARLHCNMDAALDTAAQTQPTRAPVQSATGQEPSHNAGQLAASIIRNNHTTIEEEQERNQ</sequence>
<dbReference type="PANTHER" id="PTHR33164:SF43">
    <property type="entry name" value="HTH-TYPE TRANSCRIPTIONAL REPRESSOR YETL"/>
    <property type="match status" value="1"/>
</dbReference>
<dbReference type="EMBL" id="JGYQ01000007">
    <property type="protein sequence ID" value="KFI48610.1"/>
    <property type="molecule type" value="Genomic_DNA"/>
</dbReference>
<keyword evidence="4" id="KW-1185">Reference proteome</keyword>
<evidence type="ECO:0000256" key="1">
    <source>
        <dbReference type="SAM" id="MobiDB-lite"/>
    </source>
</evidence>
<proteinExistence type="predicted"/>
<gene>
    <name evidence="3" type="ORF">BBOU_0740</name>
</gene>
<protein>
    <submittedName>
        <fullName evidence="3">Transcriptional regulator, MarR family</fullName>
    </submittedName>
</protein>
<dbReference type="InterPro" id="IPR000835">
    <property type="entry name" value="HTH_MarR-typ"/>
</dbReference>
<dbReference type="Pfam" id="PF12802">
    <property type="entry name" value="MarR_2"/>
    <property type="match status" value="1"/>
</dbReference>